<accession>A0A368S6Z3</accession>
<dbReference type="EMBL" id="CM003535">
    <property type="protein sequence ID" value="RCV38151.1"/>
    <property type="molecule type" value="Genomic_DNA"/>
</dbReference>
<dbReference type="AlphaFoldDB" id="A0A368S6Z3"/>
<name>A0A368S6Z3_SETIT</name>
<gene>
    <name evidence="2" type="ORF">SETIT_8G119300v2</name>
</gene>
<protein>
    <submittedName>
        <fullName evidence="2">Uncharacterized protein</fullName>
    </submittedName>
</protein>
<feature type="region of interest" description="Disordered" evidence="1">
    <location>
        <begin position="1"/>
        <end position="37"/>
    </location>
</feature>
<sequence>MIGQRGLAVGDGAVSRCSDGTAESDGQAKSGEGFSAVLRSRPRKCMRSWTRSPRCGLWLVEPRVPNDQRRVREEVEPVDDGRCGAHGDEGKMASWQVDERAPRVDPRHHGVSMPCGGINGSSKALDLYGTISKFGDFNLRFRSLGT</sequence>
<organism evidence="2">
    <name type="scientific">Setaria italica</name>
    <name type="common">Foxtail millet</name>
    <name type="synonym">Panicum italicum</name>
    <dbReference type="NCBI Taxonomy" id="4555"/>
    <lineage>
        <taxon>Eukaryota</taxon>
        <taxon>Viridiplantae</taxon>
        <taxon>Streptophyta</taxon>
        <taxon>Embryophyta</taxon>
        <taxon>Tracheophyta</taxon>
        <taxon>Spermatophyta</taxon>
        <taxon>Magnoliopsida</taxon>
        <taxon>Liliopsida</taxon>
        <taxon>Poales</taxon>
        <taxon>Poaceae</taxon>
        <taxon>PACMAD clade</taxon>
        <taxon>Panicoideae</taxon>
        <taxon>Panicodae</taxon>
        <taxon>Paniceae</taxon>
        <taxon>Cenchrinae</taxon>
        <taxon>Setaria</taxon>
    </lineage>
</organism>
<evidence type="ECO:0000313" key="2">
    <source>
        <dbReference type="EMBL" id="RCV38151.1"/>
    </source>
</evidence>
<evidence type="ECO:0000256" key="1">
    <source>
        <dbReference type="SAM" id="MobiDB-lite"/>
    </source>
</evidence>
<feature type="region of interest" description="Disordered" evidence="1">
    <location>
        <begin position="72"/>
        <end position="94"/>
    </location>
</feature>
<proteinExistence type="predicted"/>
<reference evidence="2" key="2">
    <citation type="submission" date="2015-07" db="EMBL/GenBank/DDBJ databases">
        <authorList>
            <person name="Noorani M."/>
        </authorList>
    </citation>
    <scope>NUCLEOTIDE SEQUENCE</scope>
    <source>
        <strain evidence="2">Yugu1</strain>
    </source>
</reference>
<reference evidence="2" key="1">
    <citation type="journal article" date="2012" name="Nat. Biotechnol.">
        <title>Reference genome sequence of the model plant Setaria.</title>
        <authorList>
            <person name="Bennetzen J.L."/>
            <person name="Schmutz J."/>
            <person name="Wang H."/>
            <person name="Percifield R."/>
            <person name="Hawkins J."/>
            <person name="Pontaroli A.C."/>
            <person name="Estep M."/>
            <person name="Feng L."/>
            <person name="Vaughn J.N."/>
            <person name="Grimwood J."/>
            <person name="Jenkins J."/>
            <person name="Barry K."/>
            <person name="Lindquist E."/>
            <person name="Hellsten U."/>
            <person name="Deshpande S."/>
            <person name="Wang X."/>
            <person name="Wu X."/>
            <person name="Mitros T."/>
            <person name="Triplett J."/>
            <person name="Yang X."/>
            <person name="Ye C.Y."/>
            <person name="Mauro-Herrera M."/>
            <person name="Wang L."/>
            <person name="Li P."/>
            <person name="Sharma M."/>
            <person name="Sharma R."/>
            <person name="Ronald P.C."/>
            <person name="Panaud O."/>
            <person name="Kellogg E.A."/>
            <person name="Brutnell T.P."/>
            <person name="Doust A.N."/>
            <person name="Tuskan G.A."/>
            <person name="Rokhsar D."/>
            <person name="Devos K.M."/>
        </authorList>
    </citation>
    <scope>NUCLEOTIDE SEQUENCE [LARGE SCALE GENOMIC DNA]</scope>
    <source>
        <strain evidence="2">Yugu1</strain>
    </source>
</reference>